<dbReference type="Proteomes" id="UP001057402">
    <property type="component" value="Chromosome 10"/>
</dbReference>
<gene>
    <name evidence="1" type="ORF">MLD38_034299</name>
</gene>
<dbReference type="EMBL" id="CM042889">
    <property type="protein sequence ID" value="KAI4320857.1"/>
    <property type="molecule type" value="Genomic_DNA"/>
</dbReference>
<evidence type="ECO:0000313" key="1">
    <source>
        <dbReference type="EMBL" id="KAI4320857.1"/>
    </source>
</evidence>
<evidence type="ECO:0000313" key="2">
    <source>
        <dbReference type="Proteomes" id="UP001057402"/>
    </source>
</evidence>
<comment type="caution">
    <text evidence="1">The sequence shown here is derived from an EMBL/GenBank/DDBJ whole genome shotgun (WGS) entry which is preliminary data.</text>
</comment>
<proteinExistence type="predicted"/>
<sequence length="745" mass="81591">MTEEEELGVVVEPDPQAGGDGLLKHRRRSAGELRGGVAAESGRLCPCCRQICGWGSFAVDGVNLVIGGDALGGLGADRSGMETSMGCVGVDRPLQKRGWSLDVQEETAVVEFDSLPRRIGSEPQNVGATAESWFVAAGKAGRSPSLERVLGDAEACCSLRYGVSRLLSLNLLLGLVVGGLLASLTHPYLGQGGCRRIFVEEMPVLSREDPPVVWKGRRAVYEERRQERRNGVRLSSGMTWGRWLYASPAALWMDGRLLVLPGRRWREALVLSGGNRRAQDHNCKAMAVGETFRGGSAVDRDDDGRPRRTGTLQSCIAHILTAVIGSGVLSLAWSIAQMGWIAGPIYLLCMAGVTYASASLLSDCYRSPDPVTGQRNYSYKDTVKVNLGTTQMYICGFLQYVSMYGTCIAYVITTATSLRLIHHSACPHKDGREISCEFHLGVYMVIFGGVQIMTSQIRDFHNMYWLSAVAAMMSFSYSFTGFGLAIVKVIRNGKFRGTISGVPASSPARKTWLTFQAMGDIAFAYPYSLILLEIQDTLKSSPPENKIMKKASVIAILITTFFYLCCGCFGYAAFGMNTPGSLLTGFETFRPHGFLDFANACIVLHLWGGYQLYSQPLFAAMEGWIAGKFLHTDFVNKMYNLKPPLLPAVQLNPFRLCFRSAYVVTTVGIALLFPYFNSVLGILGSLNFWPLAIYFPVEMYFRQKGIEPWSKLWVGLRLFSLVSAILSIVTLAGSVMNIAYSLSVS</sequence>
<reference evidence="2" key="1">
    <citation type="journal article" date="2023" name="Front. Plant Sci.">
        <title>Chromosomal-level genome assembly of Melastoma candidum provides insights into trichome evolution.</title>
        <authorList>
            <person name="Zhong Y."/>
            <person name="Wu W."/>
            <person name="Sun C."/>
            <person name="Zou P."/>
            <person name="Liu Y."/>
            <person name="Dai S."/>
            <person name="Zhou R."/>
        </authorList>
    </citation>
    <scope>NUCLEOTIDE SEQUENCE [LARGE SCALE GENOMIC DNA]</scope>
</reference>
<accession>A0ACB9M9H8</accession>
<keyword evidence="2" id="KW-1185">Reference proteome</keyword>
<protein>
    <submittedName>
        <fullName evidence="1">Uncharacterized protein</fullName>
    </submittedName>
</protein>
<name>A0ACB9M9H8_9MYRT</name>
<organism evidence="1 2">
    <name type="scientific">Melastoma candidum</name>
    <dbReference type="NCBI Taxonomy" id="119954"/>
    <lineage>
        <taxon>Eukaryota</taxon>
        <taxon>Viridiplantae</taxon>
        <taxon>Streptophyta</taxon>
        <taxon>Embryophyta</taxon>
        <taxon>Tracheophyta</taxon>
        <taxon>Spermatophyta</taxon>
        <taxon>Magnoliopsida</taxon>
        <taxon>eudicotyledons</taxon>
        <taxon>Gunneridae</taxon>
        <taxon>Pentapetalae</taxon>
        <taxon>rosids</taxon>
        <taxon>malvids</taxon>
        <taxon>Myrtales</taxon>
        <taxon>Melastomataceae</taxon>
        <taxon>Melastomatoideae</taxon>
        <taxon>Melastomateae</taxon>
        <taxon>Melastoma</taxon>
    </lineage>
</organism>